<dbReference type="NCBIfam" id="TIGR01016">
    <property type="entry name" value="sucCoAbeta"/>
    <property type="match status" value="1"/>
</dbReference>
<comment type="function">
    <text evidence="6">Succinyl-CoA synthetase functions in the citric acid cycle (TCA), coupling the hydrolysis of succinyl-CoA to the synthesis of either ATP or GTP and thus represents the only step of substrate-level phosphorylation in the TCA. The beta subunit provides nucleotide specificity of the enzyme and binds the substrate succinate, while the binding sites for coenzyme A and phosphate are found in the alpha subunit.</text>
</comment>
<name>A0ABS9W527_9PROT</name>
<evidence type="ECO:0000313" key="9">
    <source>
        <dbReference type="EMBL" id="MCI0754402.1"/>
    </source>
</evidence>
<dbReference type="InterPro" id="IPR005809">
    <property type="entry name" value="Succ_CoA_ligase-like_bsu"/>
</dbReference>
<reference evidence="9 10" key="1">
    <citation type="submission" date="2022-03" db="EMBL/GenBank/DDBJ databases">
        <title>Complete genome analysis of Roseomonas KG 17.1 : a prolific producer of plant growth promoters.</title>
        <authorList>
            <person name="Saadouli I."/>
            <person name="Najjari A."/>
            <person name="Mosbah A."/>
            <person name="Ouzari H.I."/>
        </authorList>
    </citation>
    <scope>NUCLEOTIDE SEQUENCE [LARGE SCALE GENOMIC DNA]</scope>
    <source>
        <strain evidence="9 10">KG17-1</strain>
    </source>
</reference>
<dbReference type="SUPFAM" id="SSF52210">
    <property type="entry name" value="Succinyl-CoA synthetase domains"/>
    <property type="match status" value="1"/>
</dbReference>
<comment type="caution">
    <text evidence="9">The sequence shown here is derived from an EMBL/GenBank/DDBJ whole genome shotgun (WGS) entry which is preliminary data.</text>
</comment>
<feature type="binding site" evidence="6">
    <location>
        <position position="222"/>
    </location>
    <ligand>
        <name>Mg(2+)</name>
        <dbReference type="ChEBI" id="CHEBI:18420"/>
    </ligand>
</feature>
<organism evidence="9 10">
    <name type="scientific">Teichococcus vastitatis</name>
    <dbReference type="NCBI Taxonomy" id="2307076"/>
    <lineage>
        <taxon>Bacteria</taxon>
        <taxon>Pseudomonadati</taxon>
        <taxon>Pseudomonadota</taxon>
        <taxon>Alphaproteobacteria</taxon>
        <taxon>Acetobacterales</taxon>
        <taxon>Roseomonadaceae</taxon>
        <taxon>Roseomonas</taxon>
    </lineage>
</organism>
<dbReference type="InterPro" id="IPR016102">
    <property type="entry name" value="Succinyl-CoA_synth-like"/>
</dbReference>
<comment type="subunit">
    <text evidence="6">Heterotetramer of two alpha and two beta subunits.</text>
</comment>
<dbReference type="HAMAP" id="MF_00558">
    <property type="entry name" value="Succ_CoA_beta"/>
    <property type="match status" value="1"/>
</dbReference>
<dbReference type="EMBL" id="JALBUU010000004">
    <property type="protein sequence ID" value="MCI0754402.1"/>
    <property type="molecule type" value="Genomic_DNA"/>
</dbReference>
<feature type="binding site" evidence="6">
    <location>
        <begin position="53"/>
        <end position="55"/>
    </location>
    <ligand>
        <name>ATP</name>
        <dbReference type="ChEBI" id="CHEBI:30616"/>
    </ligand>
</feature>
<protein>
    <recommendedName>
        <fullName evidence="6">Succinate--CoA ligase [ADP-forming] subunit beta</fullName>
        <ecNumber evidence="6">6.2.1.5</ecNumber>
    </recommendedName>
    <alternativeName>
        <fullName evidence="6">Succinyl-CoA synthetase subunit beta</fullName>
        <shortName evidence="6">SCS-beta</shortName>
    </alternativeName>
</protein>
<evidence type="ECO:0000256" key="1">
    <source>
        <dbReference type="ARBA" id="ARBA00022532"/>
    </source>
</evidence>
<comment type="pathway">
    <text evidence="6">Carbohydrate metabolism; tricarboxylic acid cycle; succinate from succinyl-CoA (ligase route): step 1/1.</text>
</comment>
<keyword evidence="3 6" id="KW-0479">Metal-binding</keyword>
<evidence type="ECO:0000256" key="7">
    <source>
        <dbReference type="PROSITE-ProRule" id="PRU00409"/>
    </source>
</evidence>
<dbReference type="NCBIfam" id="NF001913">
    <property type="entry name" value="PRK00696.1"/>
    <property type="match status" value="1"/>
</dbReference>
<evidence type="ECO:0000256" key="4">
    <source>
        <dbReference type="ARBA" id="ARBA00022741"/>
    </source>
</evidence>
<keyword evidence="4 6" id="KW-0547">Nucleotide-binding</keyword>
<dbReference type="EC" id="6.2.1.5" evidence="6"/>
<dbReference type="Gene3D" id="3.40.50.261">
    <property type="entry name" value="Succinyl-CoA synthetase domains"/>
    <property type="match status" value="1"/>
</dbReference>
<dbReference type="Pfam" id="PF08442">
    <property type="entry name" value="ATP-grasp_2"/>
    <property type="match status" value="1"/>
</dbReference>
<dbReference type="PANTHER" id="PTHR11815:SF10">
    <property type="entry name" value="SUCCINATE--COA LIGASE [GDP-FORMING] SUBUNIT BETA, MITOCHONDRIAL"/>
    <property type="match status" value="1"/>
</dbReference>
<sequence>MNIHEYQGKELLKRYGVAVLDGHVAWTAAEAEEAAKKLPGPVYVVKSQIHAGGRGAGRFKEDPNGKGGVRVVKSVEDVRAAADAMIGKTLVTKQTGEAGKLVSRVYVEDGCDIKRELYLSLLVDRDTSRIVIMASTEGGMEIEEVAEHNPEKILKAVVDPASGVSGFHARKLAFGLGLEGKQIAAFTKFVSAMYKAFVELDCAIVEINPLVVTGAGDVVALDAKVSFDDSALFRHKDLEALRDDSEMDPKELDAVKNDLNYVALDGEIGCMVNGAGLAMATMDIIKLYGSSPANFLDVGGTATAERVTEAFRIITSDSNVKAILVNIFGGIAKCDMIANGVVAAAKNLTLSVPLVVRLEGTNVELGKKILAESGLKIIPADNLADAAEKVVRAVKEAA</sequence>
<feature type="binding site" evidence="6">
    <location>
        <position position="116"/>
    </location>
    <ligand>
        <name>ATP</name>
        <dbReference type="ChEBI" id="CHEBI:30616"/>
    </ligand>
</feature>
<comment type="catalytic activity">
    <reaction evidence="6">
        <text>succinate + ATP + CoA = succinyl-CoA + ADP + phosphate</text>
        <dbReference type="Rhea" id="RHEA:17661"/>
        <dbReference type="ChEBI" id="CHEBI:30031"/>
        <dbReference type="ChEBI" id="CHEBI:30616"/>
        <dbReference type="ChEBI" id="CHEBI:43474"/>
        <dbReference type="ChEBI" id="CHEBI:57287"/>
        <dbReference type="ChEBI" id="CHEBI:57292"/>
        <dbReference type="ChEBI" id="CHEBI:456216"/>
        <dbReference type="EC" id="6.2.1.5"/>
    </reaction>
</comment>
<keyword evidence="1 6" id="KW-0816">Tricarboxylic acid cycle</keyword>
<feature type="binding site" evidence="6">
    <location>
        <begin position="330"/>
        <end position="332"/>
    </location>
    <ligand>
        <name>substrate</name>
        <note>ligand shared with subunit alpha</note>
    </ligand>
</feature>
<keyword evidence="5 6" id="KW-0460">Magnesium</keyword>
<dbReference type="PROSITE" id="PS50975">
    <property type="entry name" value="ATP_GRASP"/>
    <property type="match status" value="1"/>
</dbReference>
<dbReference type="SUPFAM" id="SSF56059">
    <property type="entry name" value="Glutathione synthetase ATP-binding domain-like"/>
    <property type="match status" value="1"/>
</dbReference>
<evidence type="ECO:0000256" key="5">
    <source>
        <dbReference type="ARBA" id="ARBA00022842"/>
    </source>
</evidence>
<dbReference type="PIRSF" id="PIRSF001554">
    <property type="entry name" value="SucCS_beta"/>
    <property type="match status" value="1"/>
</dbReference>
<feature type="domain" description="ATP-grasp" evidence="8">
    <location>
        <begin position="9"/>
        <end position="236"/>
    </location>
</feature>
<dbReference type="Gene3D" id="3.30.470.20">
    <property type="entry name" value="ATP-grasp fold, B domain"/>
    <property type="match status" value="1"/>
</dbReference>
<evidence type="ECO:0000259" key="8">
    <source>
        <dbReference type="PROSITE" id="PS50975"/>
    </source>
</evidence>
<gene>
    <name evidence="6 9" type="primary">sucC</name>
    <name evidence="9" type="ORF">MON41_11610</name>
</gene>
<dbReference type="InterPro" id="IPR013815">
    <property type="entry name" value="ATP_grasp_subdomain_1"/>
</dbReference>
<keyword evidence="6 7" id="KW-0067">ATP-binding</keyword>
<comment type="catalytic activity">
    <reaction evidence="6">
        <text>GTP + succinate + CoA = succinyl-CoA + GDP + phosphate</text>
        <dbReference type="Rhea" id="RHEA:22120"/>
        <dbReference type="ChEBI" id="CHEBI:30031"/>
        <dbReference type="ChEBI" id="CHEBI:37565"/>
        <dbReference type="ChEBI" id="CHEBI:43474"/>
        <dbReference type="ChEBI" id="CHEBI:57287"/>
        <dbReference type="ChEBI" id="CHEBI:57292"/>
        <dbReference type="ChEBI" id="CHEBI:58189"/>
    </reaction>
</comment>
<comment type="cofactor">
    <cofactor evidence="6">
        <name>Mg(2+)</name>
        <dbReference type="ChEBI" id="CHEBI:18420"/>
    </cofactor>
    <text evidence="6">Binds 1 Mg(2+) ion per subunit.</text>
</comment>
<dbReference type="InterPro" id="IPR013650">
    <property type="entry name" value="ATP-grasp_succ-CoA_synth-type"/>
</dbReference>
<dbReference type="Gene3D" id="3.30.1490.20">
    <property type="entry name" value="ATP-grasp fold, A domain"/>
    <property type="match status" value="1"/>
</dbReference>
<feature type="binding site" evidence="6">
    <location>
        <position position="111"/>
    </location>
    <ligand>
        <name>ATP</name>
        <dbReference type="ChEBI" id="CHEBI:30616"/>
    </ligand>
</feature>
<proteinExistence type="inferred from homology"/>
<accession>A0ABS9W527</accession>
<feature type="binding site" evidence="6">
    <location>
        <position position="108"/>
    </location>
    <ligand>
        <name>ATP</name>
        <dbReference type="ChEBI" id="CHEBI:30616"/>
    </ligand>
</feature>
<feature type="binding site" evidence="6">
    <location>
        <position position="208"/>
    </location>
    <ligand>
        <name>Mg(2+)</name>
        <dbReference type="ChEBI" id="CHEBI:18420"/>
    </ligand>
</feature>
<feature type="binding site" evidence="6">
    <location>
        <position position="46"/>
    </location>
    <ligand>
        <name>ATP</name>
        <dbReference type="ChEBI" id="CHEBI:30616"/>
    </ligand>
</feature>
<feature type="binding site" evidence="6">
    <location>
        <position position="273"/>
    </location>
    <ligand>
        <name>substrate</name>
        <note>ligand shared with subunit alpha</note>
    </ligand>
</feature>
<evidence type="ECO:0000313" key="10">
    <source>
        <dbReference type="Proteomes" id="UP001201985"/>
    </source>
</evidence>
<dbReference type="RefSeq" id="WP_241792948.1">
    <property type="nucleotide sequence ID" value="NZ_JALBUU010000004.1"/>
</dbReference>
<evidence type="ECO:0000256" key="3">
    <source>
        <dbReference type="ARBA" id="ARBA00022723"/>
    </source>
</evidence>
<dbReference type="InterPro" id="IPR011761">
    <property type="entry name" value="ATP-grasp"/>
</dbReference>
<dbReference type="Pfam" id="PF00549">
    <property type="entry name" value="Ligase_CoA"/>
    <property type="match status" value="1"/>
</dbReference>
<dbReference type="InterPro" id="IPR005811">
    <property type="entry name" value="SUCC_ACL_C"/>
</dbReference>
<dbReference type="GO" id="GO:0004775">
    <property type="term" value="F:succinate-CoA ligase (ADP-forming) activity"/>
    <property type="evidence" value="ECO:0007669"/>
    <property type="project" value="UniProtKB-EC"/>
</dbReference>
<keyword evidence="10" id="KW-1185">Reference proteome</keyword>
<evidence type="ECO:0000256" key="2">
    <source>
        <dbReference type="ARBA" id="ARBA00022598"/>
    </source>
</evidence>
<dbReference type="Proteomes" id="UP001201985">
    <property type="component" value="Unassembled WGS sequence"/>
</dbReference>
<evidence type="ECO:0000256" key="6">
    <source>
        <dbReference type="HAMAP-Rule" id="MF_00558"/>
    </source>
</evidence>
<keyword evidence="2 6" id="KW-0436">Ligase</keyword>
<dbReference type="PANTHER" id="PTHR11815">
    <property type="entry name" value="SUCCINYL-COA SYNTHETASE BETA CHAIN"/>
    <property type="match status" value="1"/>
</dbReference>
<comment type="similarity">
    <text evidence="6">Belongs to the succinate/malate CoA ligase beta subunit family.</text>
</comment>